<feature type="compositionally biased region" description="Polar residues" evidence="1">
    <location>
        <begin position="64"/>
        <end position="80"/>
    </location>
</feature>
<dbReference type="EMBL" id="CVMV01000020">
    <property type="protein sequence ID" value="CRG94056.1"/>
    <property type="molecule type" value="Genomic_DNA"/>
</dbReference>
<protein>
    <submittedName>
        <fullName evidence="2">Uncharacterized protein</fullName>
    </submittedName>
</protein>
<evidence type="ECO:0000313" key="3">
    <source>
        <dbReference type="Proteomes" id="UP000220797"/>
    </source>
</evidence>
<dbReference type="VEuPathDB" id="PlasmoDB:PGAL8A_00176800"/>
<dbReference type="Proteomes" id="UP000220797">
    <property type="component" value="Unassembled WGS sequence"/>
</dbReference>
<evidence type="ECO:0000256" key="1">
    <source>
        <dbReference type="SAM" id="MobiDB-lite"/>
    </source>
</evidence>
<keyword evidence="3" id="KW-1185">Reference proteome</keyword>
<dbReference type="RefSeq" id="XP_028526877.1">
    <property type="nucleotide sequence ID" value="XM_028670091.1"/>
</dbReference>
<feature type="region of interest" description="Disordered" evidence="1">
    <location>
        <begin position="64"/>
        <end position="85"/>
    </location>
</feature>
<sequence length="547" mass="64651">MIKIKSFNQTSRILLVIALLIINIGSRKQLPRNKTRKNEFIISRELNEAYETDESDFEIIDTPTSSLSLPSIQDNSNSNQNEDKKNVEIENVLERELKRIQNIRKNDYNHQHNYVNVVIHLNQSLLVVFKNFIYKFYVSNDFLIKNALFLLYENLQGFLTNFHTIVQNLEEYYTNNLKIKGQLRDLTKNKDFITESVPSQMFIQKALRYHKNSVLNELNIQSIIKFVIYTLTTEEIYGNDERDNIVKHDYEEKIKYVKKSIEIISEVQIELKSKIREKIIFFLENKVIKTPEMVFTMWRQYRLNIFYNLWRSNEWLLKEQDKNKILRVNKGILSIDIDTEQKYIKDILKDYLPVNNIMEALEELSSLNMNVHGKSISFELLDQLNYNYHLLYALGLLKEYLTKARIYISSVKRQKRTKGEIKEKIIIKNNIKTLANMFQILVSTRGHLLSYKELLFNMNQMQSCVISNTDKLKDILSIVKSQLERVYSEDGNAIDSAGNIIISNETKRLIIEKIKEYKNSNCNIQSKFTGIEYVNNFIIRLANSIYE</sequence>
<gene>
    <name evidence="2" type="ORF">PGAL8A_00176800</name>
</gene>
<name>A0A1J1GRX5_PLAGA</name>
<proteinExistence type="predicted"/>
<dbReference type="AlphaFoldDB" id="A0A1J1GRX5"/>
<organism evidence="2 3">
    <name type="scientific">Plasmodium gallinaceum</name>
    <dbReference type="NCBI Taxonomy" id="5849"/>
    <lineage>
        <taxon>Eukaryota</taxon>
        <taxon>Sar</taxon>
        <taxon>Alveolata</taxon>
        <taxon>Apicomplexa</taxon>
        <taxon>Aconoidasida</taxon>
        <taxon>Haemosporida</taxon>
        <taxon>Plasmodiidae</taxon>
        <taxon>Plasmodium</taxon>
        <taxon>Plasmodium (Haemamoeba)</taxon>
    </lineage>
</organism>
<dbReference type="GeneID" id="39730295"/>
<reference evidence="2" key="1">
    <citation type="submission" date="2015-04" db="EMBL/GenBank/DDBJ databases">
        <authorList>
            <consortium name="Pathogen Informatics"/>
        </authorList>
    </citation>
    <scope>NUCLEOTIDE SEQUENCE [LARGE SCALE GENOMIC DNA]</scope>
    <source>
        <strain evidence="2">8A</strain>
    </source>
</reference>
<accession>A0A1J1GRX5</accession>
<comment type="caution">
    <text evidence="2">The sequence shown here is derived from an EMBL/GenBank/DDBJ whole genome shotgun (WGS) entry which is preliminary data.</text>
</comment>
<evidence type="ECO:0000313" key="2">
    <source>
        <dbReference type="EMBL" id="CRG94056.1"/>
    </source>
</evidence>